<reference evidence="4" key="1">
    <citation type="journal article" date="2023" name="Commun. Biol.">
        <title>Genome analysis of Parmales, the sister group of diatoms, reveals the evolutionary specialization of diatoms from phago-mixotrophs to photoautotrophs.</title>
        <authorList>
            <person name="Ban H."/>
            <person name="Sato S."/>
            <person name="Yoshikawa S."/>
            <person name="Yamada K."/>
            <person name="Nakamura Y."/>
            <person name="Ichinomiya M."/>
            <person name="Sato N."/>
            <person name="Blanc-Mathieu R."/>
            <person name="Endo H."/>
            <person name="Kuwata A."/>
            <person name="Ogata H."/>
        </authorList>
    </citation>
    <scope>NUCLEOTIDE SEQUENCE [LARGE SCALE GENOMIC DNA]</scope>
</reference>
<gene>
    <name evidence="3" type="ORF">TL16_g07081</name>
</gene>
<keyword evidence="2" id="KW-0472">Membrane</keyword>
<dbReference type="SUPFAM" id="SSF52151">
    <property type="entry name" value="FabD/lysophospholipase-like"/>
    <property type="match status" value="1"/>
</dbReference>
<dbReference type="InterPro" id="IPR016035">
    <property type="entry name" value="Acyl_Trfase/lysoPLipase"/>
</dbReference>
<evidence type="ECO:0000256" key="1">
    <source>
        <dbReference type="SAM" id="MobiDB-lite"/>
    </source>
</evidence>
<dbReference type="AlphaFoldDB" id="A0A9W7EF13"/>
<evidence type="ECO:0000313" key="4">
    <source>
        <dbReference type="Proteomes" id="UP001162640"/>
    </source>
</evidence>
<evidence type="ECO:0008006" key="5">
    <source>
        <dbReference type="Google" id="ProtNLM"/>
    </source>
</evidence>
<protein>
    <recommendedName>
        <fullName evidence="5">Patatin</fullName>
    </recommendedName>
</protein>
<name>A0A9W7EF13_9STRA</name>
<dbReference type="GO" id="GO:0005811">
    <property type="term" value="C:lipid droplet"/>
    <property type="evidence" value="ECO:0007669"/>
    <property type="project" value="TreeGrafter"/>
</dbReference>
<dbReference type="GO" id="GO:0019433">
    <property type="term" value="P:triglyceride catabolic process"/>
    <property type="evidence" value="ECO:0007669"/>
    <property type="project" value="TreeGrafter"/>
</dbReference>
<evidence type="ECO:0000256" key="2">
    <source>
        <dbReference type="SAM" id="Phobius"/>
    </source>
</evidence>
<feature type="region of interest" description="Disordered" evidence="1">
    <location>
        <begin position="34"/>
        <end position="60"/>
    </location>
</feature>
<comment type="caution">
    <text evidence="3">The sequence shown here is derived from an EMBL/GenBank/DDBJ whole genome shotgun (WGS) entry which is preliminary data.</text>
</comment>
<keyword evidence="2" id="KW-0812">Transmembrane</keyword>
<dbReference type="PANTHER" id="PTHR12406">
    <property type="entry name" value="CALCIUM-INDEPENDENT PHOSPHOLIPASE A2 IPLA2 -RELATED"/>
    <property type="match status" value="1"/>
</dbReference>
<dbReference type="GO" id="GO:0055088">
    <property type="term" value="P:lipid homeostasis"/>
    <property type="evidence" value="ECO:0007669"/>
    <property type="project" value="TreeGrafter"/>
</dbReference>
<dbReference type="GO" id="GO:0016020">
    <property type="term" value="C:membrane"/>
    <property type="evidence" value="ECO:0007669"/>
    <property type="project" value="TreeGrafter"/>
</dbReference>
<evidence type="ECO:0000313" key="3">
    <source>
        <dbReference type="EMBL" id="GMH76427.1"/>
    </source>
</evidence>
<organism evidence="3 4">
    <name type="scientific">Triparma laevis f. inornata</name>
    <dbReference type="NCBI Taxonomy" id="1714386"/>
    <lineage>
        <taxon>Eukaryota</taxon>
        <taxon>Sar</taxon>
        <taxon>Stramenopiles</taxon>
        <taxon>Ochrophyta</taxon>
        <taxon>Bolidophyceae</taxon>
        <taxon>Parmales</taxon>
        <taxon>Triparmaceae</taxon>
        <taxon>Triparma</taxon>
    </lineage>
</organism>
<dbReference type="GO" id="GO:0005737">
    <property type="term" value="C:cytoplasm"/>
    <property type="evidence" value="ECO:0007669"/>
    <property type="project" value="TreeGrafter"/>
</dbReference>
<sequence length="323" mass="36215">MTSQSRFMHIAEIILTILYLSVFSNAFVPSSKTFPQSSPRPSSSCIASSNPSSSLNTASPSSPTLAIPGGGIYFYHLYGQLDYLRQSGYTDNPNLRLVGASAGSLCATLFSYGVSSEEATKCAIMLSDEADLWNNPLGLAFVWGSIIEEWLDEQLTRLASLATPQISFLTSSSSSFDLQLIPKDSDYVNPENLCLLLSPTSIDSLTGSAPRKKIKHFKNRDDLINVNMCSVHIPLFLDKKLTREYLNERFIDGSFQSKPSDYRFKSQHEKVVMLDYVDDERLKVRTGGFVELISKEYVWDMIEYGYTWARKRDGEGKFNSLKY</sequence>
<dbReference type="Gene3D" id="3.40.1090.10">
    <property type="entry name" value="Cytosolic phospholipase A2 catalytic domain"/>
    <property type="match status" value="1"/>
</dbReference>
<feature type="transmembrane region" description="Helical" evidence="2">
    <location>
        <begin position="7"/>
        <end position="28"/>
    </location>
</feature>
<keyword evidence="2" id="KW-1133">Transmembrane helix</keyword>
<dbReference type="GO" id="GO:0004806">
    <property type="term" value="F:triacylglycerol lipase activity"/>
    <property type="evidence" value="ECO:0007669"/>
    <property type="project" value="TreeGrafter"/>
</dbReference>
<dbReference type="InterPro" id="IPR033562">
    <property type="entry name" value="PLPL"/>
</dbReference>
<feature type="compositionally biased region" description="Low complexity" evidence="1">
    <location>
        <begin position="35"/>
        <end position="60"/>
    </location>
</feature>
<accession>A0A9W7EF13</accession>
<proteinExistence type="predicted"/>
<dbReference type="EMBL" id="BLQM01000220">
    <property type="protein sequence ID" value="GMH76427.1"/>
    <property type="molecule type" value="Genomic_DNA"/>
</dbReference>
<dbReference type="Proteomes" id="UP001162640">
    <property type="component" value="Unassembled WGS sequence"/>
</dbReference>
<dbReference type="PANTHER" id="PTHR12406:SF45">
    <property type="entry name" value="PATATIN"/>
    <property type="match status" value="1"/>
</dbReference>